<gene>
    <name evidence="1" type="ORF">EB796_018678</name>
</gene>
<evidence type="ECO:0000313" key="2">
    <source>
        <dbReference type="Proteomes" id="UP000593567"/>
    </source>
</evidence>
<keyword evidence="2" id="KW-1185">Reference proteome</keyword>
<dbReference type="EMBL" id="VXIV02002774">
    <property type="protein sequence ID" value="KAF6023012.1"/>
    <property type="molecule type" value="Genomic_DNA"/>
</dbReference>
<name>A0A7J7J9W1_BUGNE</name>
<dbReference type="Proteomes" id="UP000593567">
    <property type="component" value="Unassembled WGS sequence"/>
</dbReference>
<comment type="caution">
    <text evidence="1">The sequence shown here is derived from an EMBL/GenBank/DDBJ whole genome shotgun (WGS) entry which is preliminary data.</text>
</comment>
<reference evidence="1" key="1">
    <citation type="submission" date="2020-06" db="EMBL/GenBank/DDBJ databases">
        <title>Draft genome of Bugula neritina, a colonial animal packing powerful symbionts and potential medicines.</title>
        <authorList>
            <person name="Rayko M."/>
        </authorList>
    </citation>
    <scope>NUCLEOTIDE SEQUENCE [LARGE SCALE GENOMIC DNA]</scope>
    <source>
        <strain evidence="1">Kwan_BN1</strain>
    </source>
</reference>
<evidence type="ECO:0000313" key="1">
    <source>
        <dbReference type="EMBL" id="KAF6023012.1"/>
    </source>
</evidence>
<accession>A0A7J7J9W1</accession>
<sequence>MAPNRIIVASPWDDLNTDTFTSPADPALVSVRGSMGRSFVARKAGSERCVYDGWFQSSGSSEMCNFDRFTELKTPYILYSKTTSAESHVTSDTDYPQGNIGVADSLAIFALCEDCAYTDKMMMPYMVDPSRVDGSAAIANPFLPAESKRRRKRSITGTTCTSRFKFPAVSSTRAAIVSAVSWSSSYFDYSVSMFVKLDLSNAGASWSYTLLHYRRTSSFEDLRVLASEWRKIKLIVQSKYMTFTDTDITAIEDGNFHHICDNK</sequence>
<organism evidence="1 2">
    <name type="scientific">Bugula neritina</name>
    <name type="common">Brown bryozoan</name>
    <name type="synonym">Sertularia neritina</name>
    <dbReference type="NCBI Taxonomy" id="10212"/>
    <lineage>
        <taxon>Eukaryota</taxon>
        <taxon>Metazoa</taxon>
        <taxon>Spiralia</taxon>
        <taxon>Lophotrochozoa</taxon>
        <taxon>Bryozoa</taxon>
        <taxon>Gymnolaemata</taxon>
        <taxon>Cheilostomatida</taxon>
        <taxon>Flustrina</taxon>
        <taxon>Buguloidea</taxon>
        <taxon>Bugulidae</taxon>
        <taxon>Bugula</taxon>
    </lineage>
</organism>
<dbReference type="AlphaFoldDB" id="A0A7J7J9W1"/>
<protein>
    <submittedName>
        <fullName evidence="1">Uncharacterized protein</fullName>
    </submittedName>
</protein>
<proteinExistence type="predicted"/>